<sequence length="536" mass="61767">MKKIVFIINVILFALVCLFFIVGIDQNDSIQCNIGTPKSIAKIEENTRLTTDDILQNLYFNGEALPYDKESSTFYLPLSMKNEGWEYGELTSNANEASILFTNDFKKVSKLEAIANNESFSFLAFTKQEHRYYHIVFTGLPIMDIKINAGDFLESASIDMTLYSADTKSEWVQHSMANIRVRGNTSRIYPKKGYKLELTKYNNSGNIVNHNLSLLNMRKDNDWILYAMYNDNTKIRDKLSIDIWNQFGAKDNPYSREFGTKLEYVELVVDGDYYGIYGLMEPVDAKMLDITKSNEAESQEYIYKRTDPIVLSLDYFMEESDVLSRCGFELKGISKYGDISLKTWKPLSDFIRVHNLEDEEYVKEIDNTIDINSVTNAWLFFQIISGLDNRAKNVYYVAKMTDSGIRLFFVPWDMDLTWGNVSKEKLPPTFTAYEPEIMTEVANWETGQRVIDLNAGNSIAIVKEKWNLLRGSILTNDALIKNIENLEHTVVNSGAMDRDTKRWPEGAHTTDYTDIKQYAIDKMEFLDSYFATLTEE</sequence>
<evidence type="ECO:0000256" key="1">
    <source>
        <dbReference type="SAM" id="Phobius"/>
    </source>
</evidence>
<gene>
    <name evidence="2" type="ORF">F7O84_11740</name>
</gene>
<reference evidence="2 3" key="2">
    <citation type="submission" date="2020-02" db="EMBL/GenBank/DDBJ databases">
        <title>Candidatus Galacturonibacter soehngenii shows hetero-acetogenic catabolism of galacturonic acid but lacks a canonical carbon monoxide dehydrogenase/acetyl-CoA synthase complex.</title>
        <authorList>
            <person name="Diender M."/>
            <person name="Stouten G.R."/>
            <person name="Petersen J.F."/>
            <person name="Nielsen P.H."/>
            <person name="Dueholm M.S."/>
            <person name="Pronk J.T."/>
            <person name="Van Loosdrecht M.C.M."/>
        </authorList>
    </citation>
    <scope>NUCLEOTIDE SEQUENCE [LARGE SCALE GENOMIC DNA]</scope>
    <source>
        <strain evidence="2">GalUA</strain>
    </source>
</reference>
<protein>
    <recommendedName>
        <fullName evidence="4">Spore coat protein CotH</fullName>
    </recommendedName>
</protein>
<feature type="transmembrane region" description="Helical" evidence="1">
    <location>
        <begin position="5"/>
        <end position="24"/>
    </location>
</feature>
<keyword evidence="1" id="KW-0472">Membrane</keyword>
<comment type="caution">
    <text evidence="2">The sequence shown here is derived from an EMBL/GenBank/DDBJ whole genome shotgun (WGS) entry which is preliminary data.</text>
</comment>
<organism evidence="2 3">
    <name type="scientific">Candidatus Galacturonatibacter soehngenii</name>
    <dbReference type="NCBI Taxonomy" id="2307010"/>
    <lineage>
        <taxon>Bacteria</taxon>
        <taxon>Bacillati</taxon>
        <taxon>Bacillota</taxon>
        <taxon>Clostridia</taxon>
        <taxon>Lachnospirales</taxon>
        <taxon>Lachnospiraceae</taxon>
        <taxon>Candidatus Galacturonatibacter</taxon>
    </lineage>
</organism>
<dbReference type="EMBL" id="WAGX01000005">
    <property type="protein sequence ID" value="KAB1438218.1"/>
    <property type="molecule type" value="Genomic_DNA"/>
</dbReference>
<evidence type="ECO:0000313" key="2">
    <source>
        <dbReference type="EMBL" id="KAB1438218.1"/>
    </source>
</evidence>
<evidence type="ECO:0008006" key="4">
    <source>
        <dbReference type="Google" id="ProtNLM"/>
    </source>
</evidence>
<evidence type="ECO:0000313" key="3">
    <source>
        <dbReference type="Proteomes" id="UP000461768"/>
    </source>
</evidence>
<keyword evidence="3" id="KW-1185">Reference proteome</keyword>
<dbReference type="Proteomes" id="UP000461768">
    <property type="component" value="Unassembled WGS sequence"/>
</dbReference>
<dbReference type="Pfam" id="PF08757">
    <property type="entry name" value="CotH"/>
    <property type="match status" value="1"/>
</dbReference>
<dbReference type="AlphaFoldDB" id="A0A7V7QKD2"/>
<dbReference type="OrthoDB" id="9803752at2"/>
<proteinExistence type="predicted"/>
<keyword evidence="1" id="KW-0812">Transmembrane</keyword>
<name>A0A7V7QKD2_9FIRM</name>
<accession>A0A7V7QKD2</accession>
<dbReference type="InterPro" id="IPR014867">
    <property type="entry name" value="Spore_coat_CotH_CotH2/3/7"/>
</dbReference>
<reference evidence="2 3" key="1">
    <citation type="submission" date="2019-09" db="EMBL/GenBank/DDBJ databases">
        <authorList>
            <person name="Valk L.C."/>
        </authorList>
    </citation>
    <scope>NUCLEOTIDE SEQUENCE [LARGE SCALE GENOMIC DNA]</scope>
    <source>
        <strain evidence="2">GalUA</strain>
    </source>
</reference>
<keyword evidence="1" id="KW-1133">Transmembrane helix</keyword>
<dbReference type="RefSeq" id="WP_151145261.1">
    <property type="nucleotide sequence ID" value="NZ_WAGX01000005.1"/>
</dbReference>